<reference evidence="2" key="2">
    <citation type="journal article" date="2021" name="Genomics">
        <title>Comparative analysis of mitochondrial genomes of Nirvanini and Evacanthini (Hemiptera: Cicadellidae) reveals an explicit evolutionary relationship.</title>
        <authorList>
            <person name="Du Y."/>
            <person name="Liang Z."/>
            <person name="Dietrich C.H."/>
            <person name="Dai W."/>
        </authorList>
    </citation>
    <scope>NUCLEOTIDE SEQUENCE</scope>
</reference>
<dbReference type="EMBL" id="MN240357">
    <property type="protein sequence ID" value="QVY58243.1"/>
    <property type="molecule type" value="Genomic_DNA"/>
</dbReference>
<gene>
    <name evidence="2" type="primary">secG</name>
</gene>
<organism evidence="2">
    <name type="scientific">Eucheuma denticulatum</name>
    <dbReference type="NCBI Taxonomy" id="305493"/>
    <lineage>
        <taxon>Eukaryota</taxon>
        <taxon>Rhodophyta</taxon>
        <taxon>Florideophyceae</taxon>
        <taxon>Rhodymeniophycidae</taxon>
        <taxon>Gigartinales</taxon>
        <taxon>Solieriaceae</taxon>
        <taxon>Eucheuma</taxon>
    </lineage>
</organism>
<keyword evidence="1" id="KW-0812">Transmembrane</keyword>
<keyword evidence="1" id="KW-1133">Transmembrane helix</keyword>
<sequence>MRLIWYLVAITNVLLILLNNPKSNNFSTMGVQGSNFKSTQSTQRGLQLLISINIMVFLILTIFLVMFMYL</sequence>
<geneLocation type="plastid" evidence="2"/>
<evidence type="ECO:0000313" key="2">
    <source>
        <dbReference type="EMBL" id="QVY58243.1"/>
    </source>
</evidence>
<keyword evidence="1" id="KW-0472">Membrane</keyword>
<dbReference type="AlphaFoldDB" id="A0A8E7PGQ9"/>
<protein>
    <submittedName>
        <fullName evidence="2">Preprotein translocase subunit G</fullName>
    </submittedName>
</protein>
<feature type="transmembrane region" description="Helical" evidence="1">
    <location>
        <begin position="46"/>
        <end position="69"/>
    </location>
</feature>
<evidence type="ECO:0000256" key="1">
    <source>
        <dbReference type="SAM" id="Phobius"/>
    </source>
</evidence>
<keyword evidence="2" id="KW-0934">Plastid</keyword>
<accession>A0A8E7PGQ9</accession>
<reference evidence="2" key="1">
    <citation type="submission" date="2019-07" db="EMBL/GenBank/DDBJ databases">
        <authorList>
            <person name="Zhang J."/>
            <person name="Liu T."/>
        </authorList>
    </citation>
    <scope>NUCLEOTIDE SEQUENCE</scope>
</reference>
<name>A0A8E7PGQ9_9FLOR</name>
<proteinExistence type="predicted"/>